<reference evidence="2" key="1">
    <citation type="journal article" date="2020" name="Stud. Mycol.">
        <title>101 Dothideomycetes genomes: a test case for predicting lifestyles and emergence of pathogens.</title>
        <authorList>
            <person name="Haridas S."/>
            <person name="Albert R."/>
            <person name="Binder M."/>
            <person name="Bloem J."/>
            <person name="Labutti K."/>
            <person name="Salamov A."/>
            <person name="Andreopoulos B."/>
            <person name="Baker S."/>
            <person name="Barry K."/>
            <person name="Bills G."/>
            <person name="Bluhm B."/>
            <person name="Cannon C."/>
            <person name="Castanera R."/>
            <person name="Culley D."/>
            <person name="Daum C."/>
            <person name="Ezra D."/>
            <person name="Gonzalez J."/>
            <person name="Henrissat B."/>
            <person name="Kuo A."/>
            <person name="Liang C."/>
            <person name="Lipzen A."/>
            <person name="Lutzoni F."/>
            <person name="Magnuson J."/>
            <person name="Mondo S."/>
            <person name="Nolan M."/>
            <person name="Ohm R."/>
            <person name="Pangilinan J."/>
            <person name="Park H.-J."/>
            <person name="Ramirez L."/>
            <person name="Alfaro M."/>
            <person name="Sun H."/>
            <person name="Tritt A."/>
            <person name="Yoshinaga Y."/>
            <person name="Zwiers L.-H."/>
            <person name="Turgeon B."/>
            <person name="Goodwin S."/>
            <person name="Spatafora J."/>
            <person name="Crous P."/>
            <person name="Grigoriev I."/>
        </authorList>
    </citation>
    <scope>NUCLEOTIDE SEQUENCE</scope>
    <source>
        <strain evidence="2">CBS 675.92</strain>
    </source>
</reference>
<feature type="compositionally biased region" description="Basic and acidic residues" evidence="1">
    <location>
        <begin position="338"/>
        <end position="352"/>
    </location>
</feature>
<feature type="region of interest" description="Disordered" evidence="1">
    <location>
        <begin position="222"/>
        <end position="299"/>
    </location>
</feature>
<organism evidence="2 3">
    <name type="scientific">Byssothecium circinans</name>
    <dbReference type="NCBI Taxonomy" id="147558"/>
    <lineage>
        <taxon>Eukaryota</taxon>
        <taxon>Fungi</taxon>
        <taxon>Dikarya</taxon>
        <taxon>Ascomycota</taxon>
        <taxon>Pezizomycotina</taxon>
        <taxon>Dothideomycetes</taxon>
        <taxon>Pleosporomycetidae</taxon>
        <taxon>Pleosporales</taxon>
        <taxon>Massarineae</taxon>
        <taxon>Massarinaceae</taxon>
        <taxon>Byssothecium</taxon>
    </lineage>
</organism>
<dbReference type="EMBL" id="ML976992">
    <property type="protein sequence ID" value="KAF1956151.1"/>
    <property type="molecule type" value="Genomic_DNA"/>
</dbReference>
<dbReference type="Proteomes" id="UP000800035">
    <property type="component" value="Unassembled WGS sequence"/>
</dbReference>
<dbReference type="OrthoDB" id="5817230at2759"/>
<protein>
    <recommendedName>
        <fullName evidence="4">Fungal N-terminal domain-containing protein</fullName>
    </recommendedName>
</protein>
<evidence type="ECO:0008006" key="4">
    <source>
        <dbReference type="Google" id="ProtNLM"/>
    </source>
</evidence>
<dbReference type="AlphaFoldDB" id="A0A6A5TU17"/>
<name>A0A6A5TU17_9PLEO</name>
<sequence length="396" mass="44580">MDPVTIFQIVSAAASMSDMVLRCITRLSSLKAKYHDAPIHISAMIGQLYMVQAALDQLSVWNRAEYSGDARYRQLASQIGNSLDCFGLLVLALQKQLDRFESSGLVDMAARGRVRFLWSEKEMGEYSVLLDRQVNALSLLLQAVQCQTWTQQQSYMCREESRSVLALAKDCSSSILGLDDTLSFVTETTTDISVMFDFDNVILASRIYQQAERSHLRQAIRAGNGHKGGESLSDAIGGEDNDTTMSIRNHMAGETSDKRTEREFYDSHGKDGLARTRSLNRKSPAAQNARKKPPERPNELFKDALAATYSTKPVRPARSSWQPSNSRLNHWWKKSPRRKDNPDQPTHEKESSRNVLIPGTSESRKSTLLKALYSTRTEMLQHSARLTLQHQTTLYA</sequence>
<proteinExistence type="predicted"/>
<keyword evidence="3" id="KW-1185">Reference proteome</keyword>
<feature type="region of interest" description="Disordered" evidence="1">
    <location>
        <begin position="311"/>
        <end position="362"/>
    </location>
</feature>
<evidence type="ECO:0000313" key="2">
    <source>
        <dbReference type="EMBL" id="KAF1956151.1"/>
    </source>
</evidence>
<feature type="compositionally biased region" description="Polar residues" evidence="1">
    <location>
        <begin position="319"/>
        <end position="328"/>
    </location>
</feature>
<feature type="compositionally biased region" description="Basic and acidic residues" evidence="1">
    <location>
        <begin position="255"/>
        <end position="274"/>
    </location>
</feature>
<gene>
    <name evidence="2" type="ORF">CC80DRAFT_548450</name>
</gene>
<evidence type="ECO:0000256" key="1">
    <source>
        <dbReference type="SAM" id="MobiDB-lite"/>
    </source>
</evidence>
<evidence type="ECO:0000313" key="3">
    <source>
        <dbReference type="Proteomes" id="UP000800035"/>
    </source>
</evidence>
<accession>A0A6A5TU17</accession>